<dbReference type="OrthoDB" id="4781at2759"/>
<evidence type="ECO:0000256" key="1">
    <source>
        <dbReference type="ARBA" id="ARBA00012152"/>
    </source>
</evidence>
<evidence type="ECO:0000256" key="4">
    <source>
        <dbReference type="ARBA" id="ARBA00023295"/>
    </source>
</evidence>
<evidence type="ECO:0000313" key="9">
    <source>
        <dbReference type="EMBL" id="GFS38613.1"/>
    </source>
</evidence>
<evidence type="ECO:0000256" key="5">
    <source>
        <dbReference type="ARBA" id="ARBA00033478"/>
    </source>
</evidence>
<dbReference type="SUPFAM" id="SSF49899">
    <property type="entry name" value="Concanavalin A-like lectins/glucanases"/>
    <property type="match status" value="1"/>
</dbReference>
<keyword evidence="4" id="KW-0326">Glycosidase</keyword>
<keyword evidence="5" id="KW-0292">Fruit ripening</keyword>
<sequence length="199" mass="23065">MLKHLLQAQACSWHRHYILRKSQFLTLHFSSPLAPTLVLFVGGSCSGYTGLIGPELSSQGPTHGEIDFVFLDNLSGQPYKVHTNVFILGKGNRERHFYLCFMLDNVPIRVLNKNQAIGVPFRNSQPMRGYSSLWNADDWATQAVNQFYLKHCMDDHELDASSRKRLQWVRKNYRVYNYCTDFKQFPQDLPPDCKQTKLH</sequence>
<gene>
    <name evidence="9" type="ORF">Acr_00g0058570</name>
</gene>
<evidence type="ECO:0000256" key="2">
    <source>
        <dbReference type="ARBA" id="ARBA00022679"/>
    </source>
</evidence>
<comment type="caution">
    <text evidence="9">The sequence shown here is derived from an EMBL/GenBank/DDBJ whole genome shotgun (WGS) entry which is preliminary data.</text>
</comment>
<name>A0A7J0DN36_9ERIC</name>
<feature type="domain" description="GH16" evidence="7">
    <location>
        <begin position="56"/>
        <end position="99"/>
    </location>
</feature>
<dbReference type="Gene3D" id="2.60.120.200">
    <property type="match status" value="2"/>
</dbReference>
<keyword evidence="3 9" id="KW-0378">Hydrolase</keyword>
<dbReference type="GO" id="GO:0009835">
    <property type="term" value="P:fruit ripening"/>
    <property type="evidence" value="ECO:0007669"/>
    <property type="project" value="UniProtKB-KW"/>
</dbReference>
<dbReference type="GO" id="GO:0044042">
    <property type="term" value="P:glucan metabolic process"/>
    <property type="evidence" value="ECO:0007669"/>
    <property type="project" value="InterPro"/>
</dbReference>
<dbReference type="InterPro" id="IPR013320">
    <property type="entry name" value="ConA-like_dom_sf"/>
</dbReference>
<evidence type="ECO:0000313" key="10">
    <source>
        <dbReference type="Proteomes" id="UP000585474"/>
    </source>
</evidence>
<dbReference type="GO" id="GO:0016762">
    <property type="term" value="F:xyloglucan:xyloglucosyl transferase activity"/>
    <property type="evidence" value="ECO:0007669"/>
    <property type="project" value="UniProtKB-EC"/>
</dbReference>
<dbReference type="InterPro" id="IPR000757">
    <property type="entry name" value="Beta-glucanase-like"/>
</dbReference>
<dbReference type="PANTHER" id="PTHR31062">
    <property type="entry name" value="XYLOGLUCAN ENDOTRANSGLUCOSYLASE/HYDROLASE PROTEIN 8-RELATED"/>
    <property type="match status" value="1"/>
</dbReference>
<organism evidence="9 10">
    <name type="scientific">Actinidia rufa</name>
    <dbReference type="NCBI Taxonomy" id="165716"/>
    <lineage>
        <taxon>Eukaryota</taxon>
        <taxon>Viridiplantae</taxon>
        <taxon>Streptophyta</taxon>
        <taxon>Embryophyta</taxon>
        <taxon>Tracheophyta</taxon>
        <taxon>Spermatophyta</taxon>
        <taxon>Magnoliopsida</taxon>
        <taxon>eudicotyledons</taxon>
        <taxon>Gunneridae</taxon>
        <taxon>Pentapetalae</taxon>
        <taxon>asterids</taxon>
        <taxon>Ericales</taxon>
        <taxon>Actinidiaceae</taxon>
        <taxon>Actinidia</taxon>
    </lineage>
</organism>
<feature type="domain" description="Xyloglucan endo-transglycosylase C-terminal" evidence="8">
    <location>
        <begin position="152"/>
        <end position="193"/>
    </location>
</feature>
<dbReference type="EMBL" id="BJWL01000313">
    <property type="protein sequence ID" value="GFS38613.1"/>
    <property type="molecule type" value="Genomic_DNA"/>
</dbReference>
<keyword evidence="10" id="KW-1185">Reference proteome</keyword>
<evidence type="ECO:0000259" key="7">
    <source>
        <dbReference type="Pfam" id="PF00722"/>
    </source>
</evidence>
<evidence type="ECO:0000259" key="8">
    <source>
        <dbReference type="Pfam" id="PF06955"/>
    </source>
</evidence>
<keyword evidence="2" id="KW-0808">Transferase</keyword>
<evidence type="ECO:0000256" key="6">
    <source>
        <dbReference type="ARBA" id="ARBA00034022"/>
    </source>
</evidence>
<dbReference type="GO" id="GO:0004553">
    <property type="term" value="F:hydrolase activity, hydrolyzing O-glycosyl compounds"/>
    <property type="evidence" value="ECO:0007669"/>
    <property type="project" value="InterPro"/>
</dbReference>
<dbReference type="Proteomes" id="UP000585474">
    <property type="component" value="Unassembled WGS sequence"/>
</dbReference>
<protein>
    <recommendedName>
        <fullName evidence="1">xyloglucan:xyloglucosyl transferase</fullName>
        <ecNumber evidence="1">2.4.1.207</ecNumber>
    </recommendedName>
</protein>
<proteinExistence type="predicted"/>
<reference evidence="10" key="1">
    <citation type="submission" date="2019-07" db="EMBL/GenBank/DDBJ databases">
        <title>De Novo Assembly of kiwifruit Actinidia rufa.</title>
        <authorList>
            <person name="Sugita-Konishi S."/>
            <person name="Sato K."/>
            <person name="Mori E."/>
            <person name="Abe Y."/>
            <person name="Kisaki G."/>
            <person name="Hamano K."/>
            <person name="Suezawa K."/>
            <person name="Otani M."/>
            <person name="Fukuda T."/>
            <person name="Manabe T."/>
            <person name="Gomi K."/>
            <person name="Tabuchi M."/>
            <person name="Akimitsu K."/>
            <person name="Kataoka I."/>
        </authorList>
    </citation>
    <scope>NUCLEOTIDE SEQUENCE [LARGE SCALE GENOMIC DNA]</scope>
    <source>
        <strain evidence="10">cv. Fuchu</strain>
    </source>
</reference>
<dbReference type="Pfam" id="PF00722">
    <property type="entry name" value="Glyco_hydro_16"/>
    <property type="match status" value="2"/>
</dbReference>
<dbReference type="EC" id="2.4.1.207" evidence="1"/>
<dbReference type="Pfam" id="PF06955">
    <property type="entry name" value="XET_C"/>
    <property type="match status" value="1"/>
</dbReference>
<accession>A0A7J0DN36</accession>
<dbReference type="InterPro" id="IPR044791">
    <property type="entry name" value="Beta-glucanase/XTH"/>
</dbReference>
<feature type="domain" description="GH16" evidence="7">
    <location>
        <begin position="100"/>
        <end position="143"/>
    </location>
</feature>
<dbReference type="InterPro" id="IPR010713">
    <property type="entry name" value="XET_C"/>
</dbReference>
<evidence type="ECO:0000256" key="3">
    <source>
        <dbReference type="ARBA" id="ARBA00022801"/>
    </source>
</evidence>
<comment type="catalytic activity">
    <reaction evidence="6">
        <text>breaks a beta-(1-&gt;4) bond in the backbone of a xyloglucan and transfers the xyloglucanyl segment on to O-4 of the non-reducing terminal glucose residue of an acceptor, which can be a xyloglucan or an oligosaccharide of xyloglucan.</text>
        <dbReference type="EC" id="2.4.1.207"/>
    </reaction>
</comment>
<dbReference type="GO" id="GO:0048046">
    <property type="term" value="C:apoplast"/>
    <property type="evidence" value="ECO:0007669"/>
    <property type="project" value="InterPro"/>
</dbReference>
<dbReference type="AlphaFoldDB" id="A0A7J0DN36"/>